<keyword evidence="2" id="KW-0732">Signal</keyword>
<feature type="region of interest" description="Disordered" evidence="3">
    <location>
        <begin position="1"/>
        <end position="30"/>
    </location>
</feature>
<dbReference type="EMBL" id="CP035913">
    <property type="protein sequence ID" value="QBE66774.1"/>
    <property type="molecule type" value="Genomic_DNA"/>
</dbReference>
<evidence type="ECO:0000259" key="4">
    <source>
        <dbReference type="Pfam" id="PF13458"/>
    </source>
</evidence>
<dbReference type="Proteomes" id="UP000290637">
    <property type="component" value="Chromosome"/>
</dbReference>
<gene>
    <name evidence="5" type="ORF">EWM63_30555</name>
</gene>
<evidence type="ECO:0000256" key="2">
    <source>
        <dbReference type="ARBA" id="ARBA00022729"/>
    </source>
</evidence>
<dbReference type="InterPro" id="IPR028082">
    <property type="entry name" value="Peripla_BP_I"/>
</dbReference>
<accession>A0A4P6L5N6</accession>
<proteinExistence type="inferred from homology"/>
<dbReference type="KEGG" id="plue:EWM63_30555"/>
<dbReference type="SUPFAM" id="SSF53822">
    <property type="entry name" value="Periplasmic binding protein-like I"/>
    <property type="match status" value="1"/>
</dbReference>
<evidence type="ECO:0000313" key="5">
    <source>
        <dbReference type="EMBL" id="QBE66774.1"/>
    </source>
</evidence>
<dbReference type="OrthoDB" id="9794229at2"/>
<evidence type="ECO:0000256" key="3">
    <source>
        <dbReference type="SAM" id="MobiDB-lite"/>
    </source>
</evidence>
<keyword evidence="6" id="KW-1185">Reference proteome</keyword>
<evidence type="ECO:0000256" key="1">
    <source>
        <dbReference type="ARBA" id="ARBA00010062"/>
    </source>
</evidence>
<protein>
    <recommendedName>
        <fullName evidence="4">Leucine-binding protein domain-containing protein</fullName>
    </recommendedName>
</protein>
<feature type="domain" description="Leucine-binding protein" evidence="4">
    <location>
        <begin position="46"/>
        <end position="133"/>
    </location>
</feature>
<dbReference type="Gene3D" id="3.40.50.2300">
    <property type="match status" value="2"/>
</dbReference>
<dbReference type="Pfam" id="PF13458">
    <property type="entry name" value="Peripla_BP_6"/>
    <property type="match status" value="1"/>
</dbReference>
<dbReference type="InterPro" id="IPR028081">
    <property type="entry name" value="Leu-bd"/>
</dbReference>
<organism evidence="5 6">
    <name type="scientific">Pseudoduganella lutea</name>
    <dbReference type="NCBI Taxonomy" id="321985"/>
    <lineage>
        <taxon>Bacteria</taxon>
        <taxon>Pseudomonadati</taxon>
        <taxon>Pseudomonadota</taxon>
        <taxon>Betaproteobacteria</taxon>
        <taxon>Burkholderiales</taxon>
        <taxon>Oxalobacteraceae</taxon>
        <taxon>Telluria group</taxon>
        <taxon>Pseudoduganella</taxon>
    </lineage>
</organism>
<reference evidence="5 6" key="1">
    <citation type="submission" date="2019-02" db="EMBL/GenBank/DDBJ databases">
        <title>Draft Genome Sequences of Six Type Strains of the Genus Massilia.</title>
        <authorList>
            <person name="Miess H."/>
            <person name="Frediansyhah A."/>
            <person name="Gross H."/>
        </authorList>
    </citation>
    <scope>NUCLEOTIDE SEQUENCE [LARGE SCALE GENOMIC DNA]</scope>
    <source>
        <strain evidence="5 6">DSM 17473</strain>
    </source>
</reference>
<sequence>MAREGSGQGRHPFPRWRRLGRPGCAGARRRRPGGYLHGRLLRLVAPGAENARFREAFAKTVGGRFEPNFLAASAYDGMALIAATLAKTGGKADGPTFMKAVKGYRAASPRGTVTIDAATNDIVQTIYIRRIDKSAGGFVANEIDRYDAVHDPVKN</sequence>
<evidence type="ECO:0000313" key="6">
    <source>
        <dbReference type="Proteomes" id="UP000290637"/>
    </source>
</evidence>
<dbReference type="AlphaFoldDB" id="A0A4P6L5N6"/>
<name>A0A4P6L5N6_9BURK</name>
<comment type="similarity">
    <text evidence="1">Belongs to the leucine-binding protein family.</text>
</comment>